<dbReference type="AlphaFoldDB" id="A0A368HIY8"/>
<feature type="region of interest" description="Disordered" evidence="1">
    <location>
        <begin position="78"/>
        <end position="101"/>
    </location>
</feature>
<evidence type="ECO:0000313" key="4">
    <source>
        <dbReference type="Proteomes" id="UP000253250"/>
    </source>
</evidence>
<gene>
    <name evidence="3" type="ORF">C4900_06440</name>
</gene>
<proteinExistence type="predicted"/>
<sequence>MVWVLVGVMMAAPTWAGIRAAAIGEGGDGIGAQALHRQIASPESGYFSPRAQFNNAGANVASPVGGYTANGFMTSSGQVMSSPQGMGGTAPGGGMGAAGMP</sequence>
<feature type="chain" id="PRO_5016785038" evidence="2">
    <location>
        <begin position="17"/>
        <end position="101"/>
    </location>
</feature>
<evidence type="ECO:0000256" key="2">
    <source>
        <dbReference type="SAM" id="SignalP"/>
    </source>
</evidence>
<accession>A0A368HIY8</accession>
<feature type="compositionally biased region" description="Gly residues" evidence="1">
    <location>
        <begin position="85"/>
        <end position="101"/>
    </location>
</feature>
<evidence type="ECO:0000313" key="3">
    <source>
        <dbReference type="EMBL" id="RCN59334.1"/>
    </source>
</evidence>
<dbReference type="EMBL" id="PSYR01000001">
    <property type="protein sequence ID" value="RCN59334.1"/>
    <property type="molecule type" value="Genomic_DNA"/>
</dbReference>
<feature type="signal peptide" evidence="2">
    <location>
        <begin position="1"/>
        <end position="16"/>
    </location>
</feature>
<evidence type="ECO:0000256" key="1">
    <source>
        <dbReference type="SAM" id="MobiDB-lite"/>
    </source>
</evidence>
<keyword evidence="2" id="KW-0732">Signal</keyword>
<name>A0A368HIY8_9GAMM</name>
<protein>
    <submittedName>
        <fullName evidence="3">Uncharacterized protein</fullName>
    </submittedName>
</protein>
<dbReference type="Proteomes" id="UP000253250">
    <property type="component" value="Unassembled WGS sequence"/>
</dbReference>
<keyword evidence="4" id="KW-1185">Reference proteome</keyword>
<reference evidence="3 4" key="1">
    <citation type="submission" date="2018-02" db="EMBL/GenBank/DDBJ databases">
        <title>Insights into the biology of acidophilic members of the Acidiferrobacteraceae family derived from comparative genomic analyses.</title>
        <authorList>
            <person name="Issotta F."/>
            <person name="Thyssen C."/>
            <person name="Mena C."/>
            <person name="Moya A."/>
            <person name="Bellenberg S."/>
            <person name="Sproer C."/>
            <person name="Covarrubias P.C."/>
            <person name="Sand W."/>
            <person name="Quatrini R."/>
            <person name="Vera M."/>
        </authorList>
    </citation>
    <scope>NUCLEOTIDE SEQUENCE [LARGE SCALE GENOMIC DNA]</scope>
    <source>
        <strain evidence="4">m-1</strain>
    </source>
</reference>
<organism evidence="3 4">
    <name type="scientific">Acidiferrobacter thiooxydans</name>
    <dbReference type="NCBI Taxonomy" id="163359"/>
    <lineage>
        <taxon>Bacteria</taxon>
        <taxon>Pseudomonadati</taxon>
        <taxon>Pseudomonadota</taxon>
        <taxon>Gammaproteobacteria</taxon>
        <taxon>Acidiferrobacterales</taxon>
        <taxon>Acidiferrobacteraceae</taxon>
        <taxon>Acidiferrobacter</taxon>
    </lineage>
</organism>
<comment type="caution">
    <text evidence="3">The sequence shown here is derived from an EMBL/GenBank/DDBJ whole genome shotgun (WGS) entry which is preliminary data.</text>
</comment>